<comment type="subcellular location">
    <subcellularLocation>
        <location evidence="1">Membrane</location>
        <topology evidence="1">Multi-pass membrane protein</topology>
    </subcellularLocation>
</comment>
<feature type="transmembrane region" description="Helical" evidence="6">
    <location>
        <begin position="396"/>
        <end position="416"/>
    </location>
</feature>
<dbReference type="PROSITE" id="PS50850">
    <property type="entry name" value="MFS"/>
    <property type="match status" value="1"/>
</dbReference>
<dbReference type="PANTHER" id="PTHR23501">
    <property type="entry name" value="MAJOR FACILITATOR SUPERFAMILY"/>
    <property type="match status" value="1"/>
</dbReference>
<keyword evidence="3 6" id="KW-1133">Transmembrane helix</keyword>
<evidence type="ECO:0000313" key="8">
    <source>
        <dbReference type="EMBL" id="ETN39487.1"/>
    </source>
</evidence>
<dbReference type="HOGENOM" id="CLU_000960_22_1_1"/>
<sequence length="552" mass="60217">MSRATSKEDVVRGEAVKEQVTSNSEYPSQRNVIMVMACVFMAAFLVALDRLIIATAIPAITDRFNSLDDIGWYVSGYLLPMAGFQLLVGRIYTFYNPKWVYLTCISIFELGSLICGVAPNSTTLIVGRAVAGLGSCGVTSGAIILVVHTVPLHKRPMYTGFMGMVFGIASVVGPLLGGVFTDKLSWRWCFYINLPIGGFVMVIIFIFLKVDFEAPKKLSLTDKLLRLDPLGTLFIVSSMVCLLLALQSGGTQWSWSSWRIILLLSLFAVVFVAFVAVQLWRKEKATVPPRFFTYRSIVFGFWWAFCNGASTQTMAYYVPIWFQAIKGVSAVKSGIMFIPMVLGLVVSSIMAGILTRKIGYYTQWMYISAVMTPIGAGLISTFNTSTGHSEWIGYQVLYGLGLGLGMQQATVAAQTVLPKQDVPTGASLMFLGQTLGGSVFASVANNIMLNQLASGLMSAQIPGVDPGVVTSVGATDLRRYVSEDALQQVLMIYNVALRHAFYVGTAVSAALIIGALGMEWKSVKQQKVQPPKQGEEKDAQVVERKAVDVERQ</sequence>
<dbReference type="InterPro" id="IPR011701">
    <property type="entry name" value="MFS"/>
</dbReference>
<feature type="transmembrane region" description="Helical" evidence="6">
    <location>
        <begin position="428"/>
        <end position="448"/>
    </location>
</feature>
<evidence type="ECO:0000256" key="2">
    <source>
        <dbReference type="ARBA" id="ARBA00022692"/>
    </source>
</evidence>
<dbReference type="InParanoid" id="W2RSS0"/>
<dbReference type="Proteomes" id="UP000030752">
    <property type="component" value="Unassembled WGS sequence"/>
</dbReference>
<dbReference type="eggNOG" id="KOG0254">
    <property type="taxonomic scope" value="Eukaryota"/>
</dbReference>
<feature type="transmembrane region" description="Helical" evidence="6">
    <location>
        <begin position="185"/>
        <end position="208"/>
    </location>
</feature>
<feature type="transmembrane region" description="Helical" evidence="6">
    <location>
        <begin position="366"/>
        <end position="384"/>
    </location>
</feature>
<reference evidence="8 9" key="1">
    <citation type="submission" date="2013-03" db="EMBL/GenBank/DDBJ databases">
        <title>The Genome Sequence of Phialophora europaea CBS 101466.</title>
        <authorList>
            <consortium name="The Broad Institute Genomics Platform"/>
            <person name="Cuomo C."/>
            <person name="de Hoog S."/>
            <person name="Gorbushina A."/>
            <person name="Walker B."/>
            <person name="Young S.K."/>
            <person name="Zeng Q."/>
            <person name="Gargeya S."/>
            <person name="Fitzgerald M."/>
            <person name="Haas B."/>
            <person name="Abouelleil A."/>
            <person name="Allen A.W."/>
            <person name="Alvarado L."/>
            <person name="Arachchi H.M."/>
            <person name="Berlin A.M."/>
            <person name="Chapman S.B."/>
            <person name="Gainer-Dewar J."/>
            <person name="Goldberg J."/>
            <person name="Griggs A."/>
            <person name="Gujja S."/>
            <person name="Hansen M."/>
            <person name="Howarth C."/>
            <person name="Imamovic A."/>
            <person name="Ireland A."/>
            <person name="Larimer J."/>
            <person name="McCowan C."/>
            <person name="Murphy C."/>
            <person name="Pearson M."/>
            <person name="Poon T.W."/>
            <person name="Priest M."/>
            <person name="Roberts A."/>
            <person name="Saif S."/>
            <person name="Shea T."/>
            <person name="Sisk P."/>
            <person name="Sykes S."/>
            <person name="Wortman J."/>
            <person name="Nusbaum C."/>
            <person name="Birren B."/>
        </authorList>
    </citation>
    <scope>NUCLEOTIDE SEQUENCE [LARGE SCALE GENOMIC DNA]</scope>
    <source>
        <strain evidence="8 9">CBS 101466</strain>
    </source>
</reference>
<evidence type="ECO:0000313" key="9">
    <source>
        <dbReference type="Proteomes" id="UP000030752"/>
    </source>
</evidence>
<dbReference type="FunFam" id="1.20.1250.20:FF:000196">
    <property type="entry name" value="MFS toxin efflux pump (AflT)"/>
    <property type="match status" value="1"/>
</dbReference>
<dbReference type="Gene3D" id="1.20.1720.10">
    <property type="entry name" value="Multidrug resistance protein D"/>
    <property type="match status" value="1"/>
</dbReference>
<dbReference type="InterPro" id="IPR020846">
    <property type="entry name" value="MFS_dom"/>
</dbReference>
<feature type="transmembrane region" description="Helical" evidence="6">
    <location>
        <begin position="301"/>
        <end position="322"/>
    </location>
</feature>
<feature type="domain" description="Major facilitator superfamily (MFS) profile" evidence="7">
    <location>
        <begin position="35"/>
        <end position="523"/>
    </location>
</feature>
<proteinExistence type="predicted"/>
<feature type="transmembrane region" description="Helical" evidence="6">
    <location>
        <begin position="99"/>
        <end position="119"/>
    </location>
</feature>
<dbReference type="GO" id="GO:0005886">
    <property type="term" value="C:plasma membrane"/>
    <property type="evidence" value="ECO:0007669"/>
    <property type="project" value="TreeGrafter"/>
</dbReference>
<evidence type="ECO:0000256" key="4">
    <source>
        <dbReference type="ARBA" id="ARBA00023136"/>
    </source>
</evidence>
<dbReference type="PANTHER" id="PTHR23501:SF201">
    <property type="entry name" value="MFS AFLATOXIN EFFLUX PUMP"/>
    <property type="match status" value="1"/>
</dbReference>
<feature type="compositionally biased region" description="Basic and acidic residues" evidence="5">
    <location>
        <begin position="533"/>
        <end position="552"/>
    </location>
</feature>
<name>W2RSS0_CYPE1</name>
<dbReference type="CDD" id="cd17502">
    <property type="entry name" value="MFS_Azr1_MDR_like"/>
    <property type="match status" value="1"/>
</dbReference>
<feature type="transmembrane region" description="Helical" evidence="6">
    <location>
        <begin position="72"/>
        <end position="92"/>
    </location>
</feature>
<feature type="transmembrane region" description="Helical" evidence="6">
    <location>
        <begin position="258"/>
        <end position="280"/>
    </location>
</feature>
<keyword evidence="9" id="KW-1185">Reference proteome</keyword>
<dbReference type="EMBL" id="KB822721">
    <property type="protein sequence ID" value="ETN39487.1"/>
    <property type="molecule type" value="Genomic_DNA"/>
</dbReference>
<feature type="region of interest" description="Disordered" evidence="5">
    <location>
        <begin position="527"/>
        <end position="552"/>
    </location>
</feature>
<dbReference type="FunFam" id="1.20.1720.10:FF:000012">
    <property type="entry name" value="MFS toxin efflux pump (AflT)"/>
    <property type="match status" value="1"/>
</dbReference>
<feature type="transmembrane region" description="Helical" evidence="6">
    <location>
        <begin position="32"/>
        <end position="60"/>
    </location>
</feature>
<dbReference type="Gene3D" id="1.20.1250.20">
    <property type="entry name" value="MFS general substrate transporter like domains"/>
    <property type="match status" value="1"/>
</dbReference>
<feature type="transmembrane region" description="Helical" evidence="6">
    <location>
        <begin position="159"/>
        <end position="179"/>
    </location>
</feature>
<dbReference type="FunCoup" id="W2RSS0">
    <property type="interactions" value="62"/>
</dbReference>
<feature type="transmembrane region" description="Helical" evidence="6">
    <location>
        <begin position="125"/>
        <end position="147"/>
    </location>
</feature>
<feature type="transmembrane region" description="Helical" evidence="6">
    <location>
        <begin position="334"/>
        <end position="354"/>
    </location>
</feature>
<evidence type="ECO:0000259" key="7">
    <source>
        <dbReference type="PROSITE" id="PS50850"/>
    </source>
</evidence>
<dbReference type="AlphaFoldDB" id="W2RSS0"/>
<feature type="transmembrane region" description="Helical" evidence="6">
    <location>
        <begin position="499"/>
        <end position="518"/>
    </location>
</feature>
<dbReference type="OrthoDB" id="10021397at2759"/>
<dbReference type="RefSeq" id="XP_008718272.1">
    <property type="nucleotide sequence ID" value="XM_008720050.1"/>
</dbReference>
<accession>W2RSS0</accession>
<evidence type="ECO:0000256" key="3">
    <source>
        <dbReference type="ARBA" id="ARBA00022989"/>
    </source>
</evidence>
<evidence type="ECO:0000256" key="6">
    <source>
        <dbReference type="SAM" id="Phobius"/>
    </source>
</evidence>
<protein>
    <recommendedName>
        <fullName evidence="7">Major facilitator superfamily (MFS) profile domain-containing protein</fullName>
    </recommendedName>
</protein>
<dbReference type="VEuPathDB" id="FungiDB:HMPREF1541_05712"/>
<dbReference type="InterPro" id="IPR036259">
    <property type="entry name" value="MFS_trans_sf"/>
</dbReference>
<evidence type="ECO:0000256" key="1">
    <source>
        <dbReference type="ARBA" id="ARBA00004141"/>
    </source>
</evidence>
<keyword evidence="2 6" id="KW-0812">Transmembrane</keyword>
<dbReference type="Pfam" id="PF07690">
    <property type="entry name" value="MFS_1"/>
    <property type="match status" value="1"/>
</dbReference>
<feature type="transmembrane region" description="Helical" evidence="6">
    <location>
        <begin position="229"/>
        <end position="246"/>
    </location>
</feature>
<dbReference type="GeneID" id="19973051"/>
<dbReference type="SUPFAM" id="SSF103473">
    <property type="entry name" value="MFS general substrate transporter"/>
    <property type="match status" value="1"/>
</dbReference>
<evidence type="ECO:0000256" key="5">
    <source>
        <dbReference type="SAM" id="MobiDB-lite"/>
    </source>
</evidence>
<dbReference type="GO" id="GO:0022857">
    <property type="term" value="F:transmembrane transporter activity"/>
    <property type="evidence" value="ECO:0007669"/>
    <property type="project" value="InterPro"/>
</dbReference>
<gene>
    <name evidence="8" type="ORF">HMPREF1541_05712</name>
</gene>
<organism evidence="8 9">
    <name type="scientific">Cyphellophora europaea (strain CBS 101466)</name>
    <name type="common">Phialophora europaea</name>
    <dbReference type="NCBI Taxonomy" id="1220924"/>
    <lineage>
        <taxon>Eukaryota</taxon>
        <taxon>Fungi</taxon>
        <taxon>Dikarya</taxon>
        <taxon>Ascomycota</taxon>
        <taxon>Pezizomycotina</taxon>
        <taxon>Eurotiomycetes</taxon>
        <taxon>Chaetothyriomycetidae</taxon>
        <taxon>Chaetothyriales</taxon>
        <taxon>Cyphellophoraceae</taxon>
        <taxon>Cyphellophora</taxon>
    </lineage>
</organism>
<keyword evidence="4 6" id="KW-0472">Membrane</keyword>